<evidence type="ECO:0000256" key="5">
    <source>
        <dbReference type="SAM" id="SignalP"/>
    </source>
</evidence>
<comment type="similarity">
    <text evidence="1 4">Belongs to the type-B carboxylesterase/lipase family.</text>
</comment>
<keyword evidence="8" id="KW-1185">Reference proteome</keyword>
<proteinExistence type="inferred from homology"/>
<feature type="chain" id="PRO_5043607801" description="Carboxylic ester hydrolase" evidence="5">
    <location>
        <begin position="16"/>
        <end position="359"/>
    </location>
</feature>
<dbReference type="PANTHER" id="PTHR45580:SF7">
    <property type="entry name" value="CARBOXYLESTERASE TYPE B DOMAIN-CONTAINING PROTEIN-RELATED"/>
    <property type="match status" value="1"/>
</dbReference>
<comment type="caution">
    <text evidence="7">The sequence shown here is derived from an EMBL/GenBank/DDBJ whole genome shotgun (WGS) entry which is preliminary data.</text>
</comment>
<dbReference type="EC" id="3.1.1.-" evidence="4"/>
<dbReference type="EMBL" id="BTSY01000003">
    <property type="protein sequence ID" value="GMT18186.1"/>
    <property type="molecule type" value="Genomic_DNA"/>
</dbReference>
<dbReference type="Gene3D" id="3.40.50.1820">
    <property type="entry name" value="alpha/beta hydrolase"/>
    <property type="match status" value="1"/>
</dbReference>
<feature type="signal peptide" evidence="5">
    <location>
        <begin position="1"/>
        <end position="15"/>
    </location>
</feature>
<organism evidence="7 8">
    <name type="scientific">Pristionchus fissidentatus</name>
    <dbReference type="NCBI Taxonomy" id="1538716"/>
    <lineage>
        <taxon>Eukaryota</taxon>
        <taxon>Metazoa</taxon>
        <taxon>Ecdysozoa</taxon>
        <taxon>Nematoda</taxon>
        <taxon>Chromadorea</taxon>
        <taxon>Rhabditida</taxon>
        <taxon>Rhabditina</taxon>
        <taxon>Diplogasteromorpha</taxon>
        <taxon>Diplogasteroidea</taxon>
        <taxon>Neodiplogasteridae</taxon>
        <taxon>Pristionchus</taxon>
    </lineage>
</organism>
<dbReference type="InterPro" id="IPR029058">
    <property type="entry name" value="AB_hydrolase_fold"/>
</dbReference>
<name>A0AAV5VHQ7_9BILA</name>
<dbReference type="InterPro" id="IPR002018">
    <property type="entry name" value="CarbesteraseB"/>
</dbReference>
<evidence type="ECO:0000256" key="3">
    <source>
        <dbReference type="ARBA" id="ARBA00022801"/>
    </source>
</evidence>
<protein>
    <recommendedName>
        <fullName evidence="4">Carboxylic ester hydrolase</fullName>
        <ecNumber evidence="4">3.1.1.-</ecNumber>
    </recommendedName>
</protein>
<keyword evidence="2" id="KW-0719">Serine esterase</keyword>
<gene>
    <name evidence="7" type="ORF">PFISCL1PPCAC_9483</name>
</gene>
<dbReference type="SUPFAM" id="SSF53474">
    <property type="entry name" value="alpha/beta-Hydrolases"/>
    <property type="match status" value="1"/>
</dbReference>
<evidence type="ECO:0000256" key="2">
    <source>
        <dbReference type="ARBA" id="ARBA00022487"/>
    </source>
</evidence>
<evidence type="ECO:0000256" key="1">
    <source>
        <dbReference type="ARBA" id="ARBA00005964"/>
    </source>
</evidence>
<dbReference type="GO" id="GO:0052689">
    <property type="term" value="F:carboxylic ester hydrolase activity"/>
    <property type="evidence" value="ECO:0007669"/>
    <property type="project" value="UniProtKB-KW"/>
</dbReference>
<dbReference type="AlphaFoldDB" id="A0AAV5VHQ7"/>
<dbReference type="PANTHER" id="PTHR45580">
    <property type="entry name" value="PROTEIN CBG05369"/>
    <property type="match status" value="1"/>
</dbReference>
<reference evidence="7" key="1">
    <citation type="submission" date="2023-10" db="EMBL/GenBank/DDBJ databases">
        <title>Genome assembly of Pristionchus species.</title>
        <authorList>
            <person name="Yoshida K."/>
            <person name="Sommer R.J."/>
        </authorList>
    </citation>
    <scope>NUCLEOTIDE SEQUENCE</scope>
    <source>
        <strain evidence="7">RS5133</strain>
    </source>
</reference>
<dbReference type="Pfam" id="PF00135">
    <property type="entry name" value="COesterase"/>
    <property type="match status" value="1"/>
</dbReference>
<dbReference type="Proteomes" id="UP001432322">
    <property type="component" value="Unassembled WGS sequence"/>
</dbReference>
<evidence type="ECO:0000256" key="4">
    <source>
        <dbReference type="RuleBase" id="RU361235"/>
    </source>
</evidence>
<dbReference type="PROSITE" id="PS00122">
    <property type="entry name" value="CARBOXYLESTERASE_B_1"/>
    <property type="match status" value="1"/>
</dbReference>
<evidence type="ECO:0000313" key="8">
    <source>
        <dbReference type="Proteomes" id="UP001432322"/>
    </source>
</evidence>
<accession>A0AAV5VHQ7</accession>
<feature type="non-terminal residue" evidence="7">
    <location>
        <position position="1"/>
    </location>
</feature>
<evidence type="ECO:0000259" key="6">
    <source>
        <dbReference type="Pfam" id="PF00135"/>
    </source>
</evidence>
<evidence type="ECO:0000313" key="7">
    <source>
        <dbReference type="EMBL" id="GMT18186.1"/>
    </source>
</evidence>
<keyword evidence="5" id="KW-0732">Signal</keyword>
<feature type="domain" description="Carboxylesterase type B" evidence="6">
    <location>
        <begin position="24"/>
        <end position="352"/>
    </location>
</feature>
<sequence>LLLTIFCPFVVTALSFDETAGTVQLTISQGALLGKRIDSYDNRTGYGFLGIPFGAPTGGSARYRKPVPADNWTGVRNVTVKGDACAAVGELTYKVPEGGPMSEDCLHTYIYTSKKCLEKGGCPILWVMHGGRYNFESPVVFNDTVIVHNFVAQWVIILLSIPAYRLHNFGFLNLAPGMNLSAPTNVAVWDLLLAIQWAHREIHHFGGNPKKITLFGHSAGAQFADILSVSPHFDGMYAGMVLMSGADTAYEAGTKSGTCASWTIATILNCADDATNRTEIEAVEGVIECLRGKSWQEIVDAIRQFNSNPEDFHGPHADAGPEGILPSAPSVLAINRPLVPIMIGTVAAEFHDTRLVTLF</sequence>
<dbReference type="InterPro" id="IPR019826">
    <property type="entry name" value="Carboxylesterase_B_AS"/>
</dbReference>
<keyword evidence="3 4" id="KW-0378">Hydrolase</keyword>